<dbReference type="EC" id="2.7.2.4" evidence="14"/>
<evidence type="ECO:0000256" key="14">
    <source>
        <dbReference type="RuleBase" id="RU003448"/>
    </source>
</evidence>
<evidence type="ECO:0000256" key="15">
    <source>
        <dbReference type="RuleBase" id="RU004249"/>
    </source>
</evidence>
<comment type="function">
    <text evidence="1">Catalyzes the phosphorylation of the beta-carboxyl group of aspartic acid with ATP to yield 4-phospho-L-aspartate, which is involved in the branched biosynthetic pathway leading to the biosynthesis of amino acids threonine, isoleucine and methionine.</text>
</comment>
<feature type="domain" description="Aspartate/glutamate/uridylate kinase" evidence="16">
    <location>
        <begin position="18"/>
        <end position="245"/>
    </location>
</feature>
<evidence type="ECO:0000259" key="16">
    <source>
        <dbReference type="Pfam" id="PF00696"/>
    </source>
</evidence>
<evidence type="ECO:0000256" key="1">
    <source>
        <dbReference type="ARBA" id="ARBA00003121"/>
    </source>
</evidence>
<evidence type="ECO:0000256" key="10">
    <source>
        <dbReference type="ARBA" id="ARBA00022840"/>
    </source>
</evidence>
<evidence type="ECO:0000256" key="11">
    <source>
        <dbReference type="ARBA" id="ARBA00022915"/>
    </source>
</evidence>
<sequence>MDNLYNFKKEISNKINNNIVVQKYGGTSLATTENILHVANQIIKKKDEVEHIVVVVSAMGKTTDNLIQLAEKVSSSPCTREMDVLLSTGEQQSIALLSMALKNLNCNTISLTGMQVGITTKGEHTKSSILNIDDDILINHLLDEKVVIIAGFQGVNEDGEITTLGRGGSDTTAVALAAKLNCSCEIYTDVDGIFTVDPRIYAKAKKLDEISYDTALEMSSLGSKVIDKRAVALAKKFNIPIYIANSNKKTLGTFIRRKKNMEEWQVTSLVLNDNLLSVSIENIPNKIELLSKVFKILNKYNLEISMVENSINGNKTKGEISFICSKDNYLKINNIRDELLCTIGTRTAITVADVTRVSIVGNGRINQARLAEQVFNALQGAEFNYKKLTTSELSLSYIFNSEANIELINKLAQEFSL</sequence>
<evidence type="ECO:0000256" key="5">
    <source>
        <dbReference type="ARBA" id="ARBA00010122"/>
    </source>
</evidence>
<dbReference type="GO" id="GO:0004072">
    <property type="term" value="F:aspartate kinase activity"/>
    <property type="evidence" value="ECO:0007669"/>
    <property type="project" value="UniProtKB-EC"/>
</dbReference>
<keyword evidence="7 14" id="KW-0808">Transferase</keyword>
<evidence type="ECO:0000256" key="8">
    <source>
        <dbReference type="ARBA" id="ARBA00022741"/>
    </source>
</evidence>
<dbReference type="NCBIfam" id="NF005155">
    <property type="entry name" value="PRK06635.1-4"/>
    <property type="match status" value="1"/>
</dbReference>
<evidence type="ECO:0000256" key="7">
    <source>
        <dbReference type="ARBA" id="ARBA00022679"/>
    </source>
</evidence>
<reference evidence="17 18" key="1">
    <citation type="submission" date="2021-06" db="EMBL/GenBank/DDBJ databases">
        <authorList>
            <person name="Sun Q."/>
            <person name="Li D."/>
        </authorList>
    </citation>
    <scope>NUCLEOTIDE SEQUENCE [LARGE SCALE GENOMIC DNA]</scope>
    <source>
        <strain evidence="17 18">MSJ-5</strain>
    </source>
</reference>
<comment type="similarity">
    <text evidence="5 14">Belongs to the aspartokinase family.</text>
</comment>
<evidence type="ECO:0000256" key="12">
    <source>
        <dbReference type="ARBA" id="ARBA00023154"/>
    </source>
</evidence>
<dbReference type="PANTHER" id="PTHR21499:SF3">
    <property type="entry name" value="ASPARTOKINASE"/>
    <property type="match status" value="1"/>
</dbReference>
<organism evidence="17 18">
    <name type="scientific">Alkaliphilus flagellatus</name>
    <dbReference type="NCBI Taxonomy" id="2841507"/>
    <lineage>
        <taxon>Bacteria</taxon>
        <taxon>Bacillati</taxon>
        <taxon>Bacillota</taxon>
        <taxon>Clostridia</taxon>
        <taxon>Peptostreptococcales</taxon>
        <taxon>Natronincolaceae</taxon>
        <taxon>Alkaliphilus</taxon>
    </lineage>
</organism>
<comment type="caution">
    <text evidence="17">The sequence shown here is derived from an EMBL/GenBank/DDBJ whole genome shotgun (WGS) entry which is preliminary data.</text>
</comment>
<dbReference type="Proteomes" id="UP000779508">
    <property type="component" value="Unassembled WGS sequence"/>
</dbReference>
<keyword evidence="6 15" id="KW-0028">Amino-acid biosynthesis</keyword>
<protein>
    <recommendedName>
        <fullName evidence="14">Aspartokinase</fullName>
        <ecNumber evidence="14">2.7.2.4</ecNumber>
    </recommendedName>
</protein>
<dbReference type="InterPro" id="IPR005260">
    <property type="entry name" value="Asp_kin_monofn"/>
</dbReference>
<gene>
    <name evidence="17" type="ORF">KQI88_08500</name>
</gene>
<evidence type="ECO:0000256" key="2">
    <source>
        <dbReference type="ARBA" id="ARBA00004766"/>
    </source>
</evidence>
<keyword evidence="18" id="KW-1185">Reference proteome</keyword>
<keyword evidence="9 14" id="KW-0418">Kinase</keyword>
<comment type="pathway">
    <text evidence="2 15">Amino-acid biosynthesis; L-lysine biosynthesis via DAP pathway; (S)-tetrahydrodipicolinate from L-aspartate: step 1/4.</text>
</comment>
<comment type="pathway">
    <text evidence="3 15">Amino-acid biosynthesis; L-methionine biosynthesis via de novo pathway; L-homoserine from L-aspartate: step 1/3.</text>
</comment>
<keyword evidence="11" id="KW-0220">Diaminopimelate biosynthesis</keyword>
<keyword evidence="10" id="KW-0067">ATP-binding</keyword>
<evidence type="ECO:0000313" key="17">
    <source>
        <dbReference type="EMBL" id="MBU5676454.1"/>
    </source>
</evidence>
<dbReference type="CDD" id="cd04261">
    <property type="entry name" value="AAK_AKii-LysC-BS"/>
    <property type="match status" value="1"/>
</dbReference>
<comment type="pathway">
    <text evidence="4 15">Amino-acid biosynthesis; L-threonine biosynthesis; L-threonine from L-aspartate: step 1/5.</text>
</comment>
<evidence type="ECO:0000256" key="6">
    <source>
        <dbReference type="ARBA" id="ARBA00022605"/>
    </source>
</evidence>
<dbReference type="InterPro" id="IPR018042">
    <property type="entry name" value="Aspartate_kinase_CS"/>
</dbReference>
<proteinExistence type="inferred from homology"/>
<evidence type="ECO:0000256" key="3">
    <source>
        <dbReference type="ARBA" id="ARBA00004986"/>
    </source>
</evidence>
<name>A0ABS6G240_9FIRM</name>
<dbReference type="PROSITE" id="PS00324">
    <property type="entry name" value="ASPARTOKINASE"/>
    <property type="match status" value="1"/>
</dbReference>
<dbReference type="PIRSF" id="PIRSF000726">
    <property type="entry name" value="Asp_kin"/>
    <property type="match status" value="1"/>
</dbReference>
<keyword evidence="8" id="KW-0547">Nucleotide-binding</keyword>
<dbReference type="Pfam" id="PF00696">
    <property type="entry name" value="AA_kinase"/>
    <property type="match status" value="1"/>
</dbReference>
<dbReference type="PANTHER" id="PTHR21499">
    <property type="entry name" value="ASPARTATE KINASE"/>
    <property type="match status" value="1"/>
</dbReference>
<evidence type="ECO:0000256" key="4">
    <source>
        <dbReference type="ARBA" id="ARBA00005139"/>
    </source>
</evidence>
<comment type="catalytic activity">
    <reaction evidence="13 14">
        <text>L-aspartate + ATP = 4-phospho-L-aspartate + ADP</text>
        <dbReference type="Rhea" id="RHEA:23776"/>
        <dbReference type="ChEBI" id="CHEBI:29991"/>
        <dbReference type="ChEBI" id="CHEBI:30616"/>
        <dbReference type="ChEBI" id="CHEBI:57535"/>
        <dbReference type="ChEBI" id="CHEBI:456216"/>
        <dbReference type="EC" id="2.7.2.4"/>
    </reaction>
</comment>
<evidence type="ECO:0000256" key="13">
    <source>
        <dbReference type="ARBA" id="ARBA00047872"/>
    </source>
</evidence>
<keyword evidence="12" id="KW-0457">Lysine biosynthesis</keyword>
<dbReference type="EMBL" id="JAHLQK010000003">
    <property type="protein sequence ID" value="MBU5676454.1"/>
    <property type="molecule type" value="Genomic_DNA"/>
</dbReference>
<dbReference type="InterPro" id="IPR041740">
    <property type="entry name" value="AKii-LysC-BS"/>
</dbReference>
<evidence type="ECO:0000256" key="9">
    <source>
        <dbReference type="ARBA" id="ARBA00022777"/>
    </source>
</evidence>
<dbReference type="InterPro" id="IPR001341">
    <property type="entry name" value="Asp_kinase"/>
</dbReference>
<accession>A0ABS6G240</accession>
<dbReference type="InterPro" id="IPR001048">
    <property type="entry name" value="Asp/Glu/Uridylate_kinase"/>
</dbReference>
<dbReference type="NCBIfam" id="TIGR00657">
    <property type="entry name" value="asp_kinases"/>
    <property type="match status" value="1"/>
</dbReference>
<dbReference type="NCBIfam" id="NF005154">
    <property type="entry name" value="PRK06635.1-2"/>
    <property type="match status" value="1"/>
</dbReference>
<dbReference type="RefSeq" id="WP_216416231.1">
    <property type="nucleotide sequence ID" value="NZ_JAHLQK010000003.1"/>
</dbReference>
<evidence type="ECO:0000313" key="18">
    <source>
        <dbReference type="Proteomes" id="UP000779508"/>
    </source>
</evidence>